<name>A0A4R5KPC6_9BACL</name>
<evidence type="ECO:0000313" key="3">
    <source>
        <dbReference type="EMBL" id="TDF96557.1"/>
    </source>
</evidence>
<proteinExistence type="predicted"/>
<evidence type="ECO:0000256" key="1">
    <source>
        <dbReference type="SAM" id="Phobius"/>
    </source>
</evidence>
<comment type="caution">
    <text evidence="3">The sequence shown here is derived from an EMBL/GenBank/DDBJ whole genome shotgun (WGS) entry which is preliminary data.</text>
</comment>
<evidence type="ECO:0000313" key="4">
    <source>
        <dbReference type="Proteomes" id="UP000295636"/>
    </source>
</evidence>
<dbReference type="AlphaFoldDB" id="A0A4R5KPC6"/>
<gene>
    <name evidence="3" type="ORF">E1757_15775</name>
</gene>
<organism evidence="3 4">
    <name type="scientific">Paenibacillus piri</name>
    <dbReference type="NCBI Taxonomy" id="2547395"/>
    <lineage>
        <taxon>Bacteria</taxon>
        <taxon>Bacillati</taxon>
        <taxon>Bacillota</taxon>
        <taxon>Bacilli</taxon>
        <taxon>Bacillales</taxon>
        <taxon>Paenibacillaceae</taxon>
        <taxon>Paenibacillus</taxon>
    </lineage>
</organism>
<dbReference type="Gene3D" id="3.90.70.10">
    <property type="entry name" value="Cysteine proteinases"/>
    <property type="match status" value="1"/>
</dbReference>
<keyword evidence="1" id="KW-0472">Membrane</keyword>
<evidence type="ECO:0000259" key="2">
    <source>
        <dbReference type="Pfam" id="PF13529"/>
    </source>
</evidence>
<dbReference type="Pfam" id="PF13529">
    <property type="entry name" value="Peptidase_C39_2"/>
    <property type="match status" value="1"/>
</dbReference>
<feature type="domain" description="Peptidase C39-like" evidence="2">
    <location>
        <begin position="81"/>
        <end position="244"/>
    </location>
</feature>
<dbReference type="Proteomes" id="UP000295636">
    <property type="component" value="Unassembled WGS sequence"/>
</dbReference>
<dbReference type="InterPro" id="IPR039564">
    <property type="entry name" value="Peptidase_C39-like"/>
</dbReference>
<keyword evidence="4" id="KW-1185">Reference proteome</keyword>
<accession>A0A4R5KPC6</accession>
<dbReference type="PANTHER" id="PTHR37806">
    <property type="entry name" value="LMO0724 PROTEIN"/>
    <property type="match status" value="1"/>
</dbReference>
<sequence>MRSMTILWKGIQVTFAYMLVAGLLFASGVFSVLLYAKITGHGWFDDQAPVAYAETAGANQPIAATAAEVKPPVPPARSALLDAPLVRQLPELPSGCEVTSLAMMLQFLGIAKDKMDLVPEMKRDTTPLRRGKDGKIAYWGNPNTGFVGEVTAAGKGFGIYHGALHELQKQYVPTAVDLTGQPFETLEQKLREGIPSIVWTTIDYRVPEKWTVWDTPIGPIQTTFMEHAVLLVGFDDDYVYVNDPLNSQPKIKIGKTRFLETWEAMGKQALSYDPAKP</sequence>
<protein>
    <recommendedName>
        <fullName evidence="2">Peptidase C39-like domain-containing protein</fullName>
    </recommendedName>
</protein>
<keyword evidence="1" id="KW-0812">Transmembrane</keyword>
<dbReference type="PANTHER" id="PTHR37806:SF1">
    <property type="entry name" value="PEPTIDASE C39-LIKE DOMAIN-CONTAINING PROTEIN"/>
    <property type="match status" value="1"/>
</dbReference>
<keyword evidence="1" id="KW-1133">Transmembrane helix</keyword>
<dbReference type="EMBL" id="SMRT01000007">
    <property type="protein sequence ID" value="TDF96557.1"/>
    <property type="molecule type" value="Genomic_DNA"/>
</dbReference>
<feature type="transmembrane region" description="Helical" evidence="1">
    <location>
        <begin position="15"/>
        <end position="36"/>
    </location>
</feature>
<reference evidence="3 4" key="1">
    <citation type="submission" date="2019-03" db="EMBL/GenBank/DDBJ databases">
        <title>This is whole genome sequence of Paenibacillus sp MS74 strain.</title>
        <authorList>
            <person name="Trinh H.N."/>
        </authorList>
    </citation>
    <scope>NUCLEOTIDE SEQUENCE [LARGE SCALE GENOMIC DNA]</scope>
    <source>
        <strain evidence="3 4">MS74</strain>
    </source>
</reference>
<dbReference type="OrthoDB" id="1164310at2"/>